<dbReference type="OrthoDB" id="2414060at2759"/>
<keyword evidence="3" id="KW-1185">Reference proteome</keyword>
<dbReference type="PANTHER" id="PTHR44329">
    <property type="entry name" value="SERINE/THREONINE-PROTEIN KINASE TNNI3K-RELATED"/>
    <property type="match status" value="1"/>
</dbReference>
<feature type="non-terminal residue" evidence="2">
    <location>
        <position position="1"/>
    </location>
</feature>
<dbReference type="AlphaFoldDB" id="A0A9N9IIS2"/>
<evidence type="ECO:0000313" key="3">
    <source>
        <dbReference type="Proteomes" id="UP000789342"/>
    </source>
</evidence>
<dbReference type="PROSITE" id="PS50011">
    <property type="entry name" value="PROTEIN_KINASE_DOM"/>
    <property type="match status" value="1"/>
</dbReference>
<dbReference type="InterPro" id="IPR011009">
    <property type="entry name" value="Kinase-like_dom_sf"/>
</dbReference>
<dbReference type="InterPro" id="IPR051681">
    <property type="entry name" value="Ser/Thr_Kinases-Pseudokinases"/>
</dbReference>
<evidence type="ECO:0000313" key="2">
    <source>
        <dbReference type="EMBL" id="CAG8736530.1"/>
    </source>
</evidence>
<dbReference type="Pfam" id="PF07714">
    <property type="entry name" value="PK_Tyr_Ser-Thr"/>
    <property type="match status" value="1"/>
</dbReference>
<sequence>NLDEFIRDIQLKEQRFNLAIEWIPFDRLTDLTLIKRGGYGTVYKATWLDGYINEWDLEKEGWKRAGKKTVCLKQIHNSSDNITKDFLEAIQHQVRARSTRVISVYGFTQDTSTKDYMIVMQYSSEGSLRESLDKNFNSLSWYDKLNILKDSANGLKDIHKLGLHRNLHPGNIIMIDKSTPNFSDFGMCKPIGLRPECNPEGMPPVILDYIKRCWDPRTSNRPTAQDVFYNISQWLEKYKDKESTLYKQIKNIEDLKDYSSADAEKRSGPLRYEINPSAVYHSRSLDFAGPKNSEKDISGKARCCNTGVLSKITSFFFSS</sequence>
<organism evidence="2 3">
    <name type="scientific">Acaulospora morrowiae</name>
    <dbReference type="NCBI Taxonomy" id="94023"/>
    <lineage>
        <taxon>Eukaryota</taxon>
        <taxon>Fungi</taxon>
        <taxon>Fungi incertae sedis</taxon>
        <taxon>Mucoromycota</taxon>
        <taxon>Glomeromycotina</taxon>
        <taxon>Glomeromycetes</taxon>
        <taxon>Diversisporales</taxon>
        <taxon>Acaulosporaceae</taxon>
        <taxon>Acaulospora</taxon>
    </lineage>
</organism>
<dbReference type="EMBL" id="CAJVPV010028473">
    <property type="protein sequence ID" value="CAG8736530.1"/>
    <property type="molecule type" value="Genomic_DNA"/>
</dbReference>
<dbReference type="GO" id="GO:0004674">
    <property type="term" value="F:protein serine/threonine kinase activity"/>
    <property type="evidence" value="ECO:0007669"/>
    <property type="project" value="TreeGrafter"/>
</dbReference>
<proteinExistence type="predicted"/>
<dbReference type="InterPro" id="IPR001245">
    <property type="entry name" value="Ser-Thr/Tyr_kinase_cat_dom"/>
</dbReference>
<dbReference type="PANTHER" id="PTHR44329:SF291">
    <property type="entry name" value="PROTEIN KINASE DOMAIN-CONTAINING PROTEIN"/>
    <property type="match status" value="1"/>
</dbReference>
<name>A0A9N9IIS2_9GLOM</name>
<dbReference type="Gene3D" id="1.10.510.10">
    <property type="entry name" value="Transferase(Phosphotransferase) domain 1"/>
    <property type="match status" value="2"/>
</dbReference>
<gene>
    <name evidence="2" type="ORF">AMORRO_LOCUS14413</name>
</gene>
<evidence type="ECO:0000259" key="1">
    <source>
        <dbReference type="PROSITE" id="PS50011"/>
    </source>
</evidence>
<protein>
    <submittedName>
        <fullName evidence="2">8801_t:CDS:1</fullName>
    </submittedName>
</protein>
<accession>A0A9N9IIS2</accession>
<dbReference type="GO" id="GO:0005524">
    <property type="term" value="F:ATP binding"/>
    <property type="evidence" value="ECO:0007669"/>
    <property type="project" value="InterPro"/>
</dbReference>
<dbReference type="InterPro" id="IPR000719">
    <property type="entry name" value="Prot_kinase_dom"/>
</dbReference>
<dbReference type="SUPFAM" id="SSF56112">
    <property type="entry name" value="Protein kinase-like (PK-like)"/>
    <property type="match status" value="1"/>
</dbReference>
<dbReference type="CDD" id="cd00180">
    <property type="entry name" value="PKc"/>
    <property type="match status" value="1"/>
</dbReference>
<comment type="caution">
    <text evidence="2">The sequence shown here is derived from an EMBL/GenBank/DDBJ whole genome shotgun (WGS) entry which is preliminary data.</text>
</comment>
<feature type="domain" description="Protein kinase" evidence="1">
    <location>
        <begin position="28"/>
        <end position="319"/>
    </location>
</feature>
<dbReference type="Proteomes" id="UP000789342">
    <property type="component" value="Unassembled WGS sequence"/>
</dbReference>
<reference evidence="2" key="1">
    <citation type="submission" date="2021-06" db="EMBL/GenBank/DDBJ databases">
        <authorList>
            <person name="Kallberg Y."/>
            <person name="Tangrot J."/>
            <person name="Rosling A."/>
        </authorList>
    </citation>
    <scope>NUCLEOTIDE SEQUENCE</scope>
    <source>
        <strain evidence="2">CL551</strain>
    </source>
</reference>